<dbReference type="GO" id="GO:0004672">
    <property type="term" value="F:protein kinase activity"/>
    <property type="evidence" value="ECO:0007669"/>
    <property type="project" value="InterPro"/>
</dbReference>
<evidence type="ECO:0000256" key="3">
    <source>
        <dbReference type="PROSITE-ProRule" id="PRU10141"/>
    </source>
</evidence>
<dbReference type="InterPro" id="IPR017441">
    <property type="entry name" value="Protein_kinase_ATP_BS"/>
</dbReference>
<accession>A0A811SQR5</accession>
<gene>
    <name evidence="5" type="ORF">NCGR_LOCUS66970</name>
</gene>
<dbReference type="Pfam" id="PF00069">
    <property type="entry name" value="Pkinase"/>
    <property type="match status" value="1"/>
</dbReference>
<evidence type="ECO:0000259" key="4">
    <source>
        <dbReference type="PROSITE" id="PS50011"/>
    </source>
</evidence>
<protein>
    <recommendedName>
        <fullName evidence="4">Protein kinase domain-containing protein</fullName>
    </recommendedName>
</protein>
<evidence type="ECO:0000313" key="5">
    <source>
        <dbReference type="EMBL" id="CAD6342872.1"/>
    </source>
</evidence>
<feature type="binding site" evidence="3">
    <location>
        <position position="66"/>
    </location>
    <ligand>
        <name>ATP</name>
        <dbReference type="ChEBI" id="CHEBI:30616"/>
    </ligand>
</feature>
<dbReference type="Gene3D" id="2.120.10.80">
    <property type="entry name" value="Kelch-type beta propeller"/>
    <property type="match status" value="1"/>
</dbReference>
<dbReference type="InterPro" id="IPR006652">
    <property type="entry name" value="Kelch_1"/>
</dbReference>
<comment type="caution">
    <text evidence="5">The sequence shown here is derived from an EMBL/GenBank/DDBJ whole genome shotgun (WGS) entry which is preliminary data.</text>
</comment>
<keyword evidence="3" id="KW-0547">Nucleotide-binding</keyword>
<dbReference type="FunFam" id="3.30.200.20:FF:000465">
    <property type="entry name" value="Cysteine-rich receptor-like protein kinase 6"/>
    <property type="match status" value="1"/>
</dbReference>
<name>A0A811SQR5_9POAL</name>
<dbReference type="InterPro" id="IPR000719">
    <property type="entry name" value="Prot_kinase_dom"/>
</dbReference>
<dbReference type="InterPro" id="IPR011009">
    <property type="entry name" value="Kinase-like_dom_sf"/>
</dbReference>
<dbReference type="Pfam" id="PF01344">
    <property type="entry name" value="Kelch_1"/>
    <property type="match status" value="2"/>
</dbReference>
<dbReference type="PANTHER" id="PTHR46122:SF25">
    <property type="entry name" value="REPEAT-CONTAINING F-BOX FAMILY PROTEIN, PUTATIVE, EXPRESSED-RELATED"/>
    <property type="match status" value="1"/>
</dbReference>
<dbReference type="SMART" id="SM00612">
    <property type="entry name" value="Kelch"/>
    <property type="match status" value="2"/>
</dbReference>
<dbReference type="OrthoDB" id="8185403at2759"/>
<dbReference type="EMBL" id="CAJGYO010000618">
    <property type="protein sequence ID" value="CAD6342872.1"/>
    <property type="molecule type" value="Genomic_DNA"/>
</dbReference>
<feature type="domain" description="Protein kinase" evidence="4">
    <location>
        <begin position="38"/>
        <end position="366"/>
    </location>
</feature>
<sequence>MDRTASTKRDVLERMLLDESVEPTDLPLSLLENITNGFSHDKRIGSGGFAVVYKGMLRNGTIAVKKLFNTHLHENKFHQEVECLMKANHKNVVRFLGYCADTQGRMEIYNGKHVMADVQQRLLCFEYLPKGSLHDYITGRVLKSWGNRLDKIHREKQLEQLRVCAEIGKECTDYDPRRRPDARDIVRRLDEADIVDDIVTDMSNLSIAQEIHKIEEHGDGLFGAIGRKLSLKCLLRVSRSDYGTVASLSRALPDSGAQWGYLPPTAADRDLLVFGRGDFLLIYSILTNSWIQTTDATNFFPRCQFGSTSVGQKAYLAGGTTDYYDGVLSTAVVMYDSEEKVWEPLPSMNRARKSCSAAFMDGKLYVIGGVGSNREVLTCGEEYDFERRSWRVIDNMAEGFMINTESHAPRAPPAAVVNNELYAAQHSSTENKVKKYDKQNNRWITLGKLPEGSHSCLTPGIGFKACGDKLIFAVGTDYVLYPSGAVKLYSWVPNEQPPVWSLIARHPSGTTVCNFAVMSC</sequence>
<dbReference type="GO" id="GO:0005524">
    <property type="term" value="F:ATP binding"/>
    <property type="evidence" value="ECO:0007669"/>
    <property type="project" value="UniProtKB-UniRule"/>
</dbReference>
<evidence type="ECO:0000256" key="1">
    <source>
        <dbReference type="ARBA" id="ARBA00022441"/>
    </source>
</evidence>
<reference evidence="5" key="1">
    <citation type="submission" date="2020-10" db="EMBL/GenBank/DDBJ databases">
        <authorList>
            <person name="Han B."/>
            <person name="Lu T."/>
            <person name="Zhao Q."/>
            <person name="Huang X."/>
            <person name="Zhao Y."/>
        </authorList>
    </citation>
    <scope>NUCLEOTIDE SEQUENCE</scope>
</reference>
<dbReference type="SUPFAM" id="SSF117281">
    <property type="entry name" value="Kelch motif"/>
    <property type="match status" value="1"/>
</dbReference>
<dbReference type="SUPFAM" id="SSF56112">
    <property type="entry name" value="Protein kinase-like (PK-like)"/>
    <property type="match status" value="1"/>
</dbReference>
<keyword evidence="2" id="KW-0677">Repeat</keyword>
<dbReference type="GO" id="GO:0005634">
    <property type="term" value="C:nucleus"/>
    <property type="evidence" value="ECO:0007669"/>
    <property type="project" value="TreeGrafter"/>
</dbReference>
<keyword evidence="6" id="KW-1185">Reference proteome</keyword>
<dbReference type="InterPro" id="IPR015915">
    <property type="entry name" value="Kelch-typ_b-propeller"/>
</dbReference>
<evidence type="ECO:0000313" key="6">
    <source>
        <dbReference type="Proteomes" id="UP000604825"/>
    </source>
</evidence>
<dbReference type="Proteomes" id="UP000604825">
    <property type="component" value="Unassembled WGS sequence"/>
</dbReference>
<evidence type="ECO:0000256" key="2">
    <source>
        <dbReference type="ARBA" id="ARBA00022737"/>
    </source>
</evidence>
<dbReference type="PANTHER" id="PTHR46122">
    <property type="entry name" value="GALACTOSE OXIDASE/KELCH REPEAT PROTEIN-RELATED"/>
    <property type="match status" value="1"/>
</dbReference>
<keyword evidence="1" id="KW-0880">Kelch repeat</keyword>
<dbReference type="InterPro" id="IPR052439">
    <property type="entry name" value="F-box/Kelch-repeat"/>
</dbReference>
<organism evidence="5 6">
    <name type="scientific">Miscanthus lutarioriparius</name>
    <dbReference type="NCBI Taxonomy" id="422564"/>
    <lineage>
        <taxon>Eukaryota</taxon>
        <taxon>Viridiplantae</taxon>
        <taxon>Streptophyta</taxon>
        <taxon>Embryophyta</taxon>
        <taxon>Tracheophyta</taxon>
        <taxon>Spermatophyta</taxon>
        <taxon>Magnoliopsida</taxon>
        <taxon>Liliopsida</taxon>
        <taxon>Poales</taxon>
        <taxon>Poaceae</taxon>
        <taxon>PACMAD clade</taxon>
        <taxon>Panicoideae</taxon>
        <taxon>Andropogonodae</taxon>
        <taxon>Andropogoneae</taxon>
        <taxon>Saccharinae</taxon>
        <taxon>Miscanthus</taxon>
    </lineage>
</organism>
<dbReference type="AlphaFoldDB" id="A0A811SQR5"/>
<dbReference type="PROSITE" id="PS50011">
    <property type="entry name" value="PROTEIN_KINASE_DOM"/>
    <property type="match status" value="1"/>
</dbReference>
<keyword evidence="3" id="KW-0067">ATP-binding</keyword>
<proteinExistence type="predicted"/>
<dbReference type="PROSITE" id="PS00107">
    <property type="entry name" value="PROTEIN_KINASE_ATP"/>
    <property type="match status" value="1"/>
</dbReference>
<dbReference type="Gene3D" id="3.30.200.20">
    <property type="entry name" value="Phosphorylase Kinase, domain 1"/>
    <property type="match status" value="1"/>
</dbReference>